<organism evidence="1 2">
    <name type="scientific">Alloiococcus otitis ATCC 51267</name>
    <dbReference type="NCBI Taxonomy" id="883081"/>
    <lineage>
        <taxon>Bacteria</taxon>
        <taxon>Bacillati</taxon>
        <taxon>Bacillota</taxon>
        <taxon>Bacilli</taxon>
        <taxon>Lactobacillales</taxon>
        <taxon>Carnobacteriaceae</taxon>
        <taxon>Alloiococcus</taxon>
    </lineage>
</organism>
<keyword evidence="2" id="KW-1185">Reference proteome</keyword>
<dbReference type="InterPro" id="IPR043168">
    <property type="entry name" value="DegV_C"/>
</dbReference>
<dbReference type="Proteomes" id="UP000009875">
    <property type="component" value="Unassembled WGS sequence"/>
</dbReference>
<reference evidence="1 2" key="1">
    <citation type="submission" date="2012-09" db="EMBL/GenBank/DDBJ databases">
        <title>The Genome Sequence of Alloiococcus otitis ATCC 51267.</title>
        <authorList>
            <consortium name="The Broad Institute Genome Sequencing Platform"/>
            <person name="Earl A."/>
            <person name="Ward D."/>
            <person name="Feldgarden M."/>
            <person name="Gevers D."/>
            <person name="Huys G."/>
            <person name="Walker B."/>
            <person name="Young S.K."/>
            <person name="Zeng Q."/>
            <person name="Gargeya S."/>
            <person name="Fitzgerald M."/>
            <person name="Haas B."/>
            <person name="Abouelleil A."/>
            <person name="Alvarado L."/>
            <person name="Arachchi H.M."/>
            <person name="Berlin A.M."/>
            <person name="Chapman S.B."/>
            <person name="Goldberg J."/>
            <person name="Griggs A."/>
            <person name="Gujja S."/>
            <person name="Hansen M."/>
            <person name="Howarth C."/>
            <person name="Imamovic A."/>
            <person name="Larimer J."/>
            <person name="McCowen C."/>
            <person name="Montmayeur A."/>
            <person name="Murphy C."/>
            <person name="Neiman D."/>
            <person name="Pearson M."/>
            <person name="Priest M."/>
            <person name="Roberts A."/>
            <person name="Saif S."/>
            <person name="Shea T."/>
            <person name="Sisk P."/>
            <person name="Sykes S."/>
            <person name="Wortman J."/>
            <person name="Nusbaum C."/>
            <person name="Birren B."/>
        </authorList>
    </citation>
    <scope>NUCLEOTIDE SEQUENCE [LARGE SCALE GENOMIC DNA]</scope>
    <source>
        <strain evidence="1 2">ATCC 51267</strain>
    </source>
</reference>
<proteinExistence type="predicted"/>
<dbReference type="STRING" id="883081.HMPREF9698_01287"/>
<evidence type="ECO:0000313" key="1">
    <source>
        <dbReference type="EMBL" id="EKU92981.1"/>
    </source>
</evidence>
<evidence type="ECO:0000313" key="2">
    <source>
        <dbReference type="Proteomes" id="UP000009875"/>
    </source>
</evidence>
<dbReference type="AlphaFoldDB" id="K9EAW5"/>
<accession>K9EAW5</accession>
<dbReference type="InterPro" id="IPR003797">
    <property type="entry name" value="DegV"/>
</dbReference>
<sequence length="104" mass="11744">MTLDDKGFIKDSLVRGKDRVYMKMADKLIDHISPYQGQYLLISHVGRREMAEKVRDYIMSKYGPVNIGIFEASPVISCHIGLGGLGVFAYKTKPELFEPVTFNS</sequence>
<dbReference type="HOGENOM" id="CLU_2244266_0_0_9"/>
<evidence type="ECO:0008006" key="3">
    <source>
        <dbReference type="Google" id="ProtNLM"/>
    </source>
</evidence>
<dbReference type="Gene3D" id="3.30.1180.10">
    <property type="match status" value="1"/>
</dbReference>
<protein>
    <recommendedName>
        <fullName evidence="3">DegV family EDD domain-containing protein</fullName>
    </recommendedName>
</protein>
<gene>
    <name evidence="1" type="ORF">HMPREF9698_01287</name>
</gene>
<comment type="caution">
    <text evidence="1">The sequence shown here is derived from an EMBL/GenBank/DDBJ whole genome shotgun (WGS) entry which is preliminary data.</text>
</comment>
<name>K9EAW5_9LACT</name>
<dbReference type="SUPFAM" id="SSF82549">
    <property type="entry name" value="DAK1/DegV-like"/>
    <property type="match status" value="1"/>
</dbReference>
<dbReference type="PROSITE" id="PS51482">
    <property type="entry name" value="DEGV"/>
    <property type="match status" value="1"/>
</dbReference>
<dbReference type="EMBL" id="AGXA01000029">
    <property type="protein sequence ID" value="EKU92981.1"/>
    <property type="molecule type" value="Genomic_DNA"/>
</dbReference>
<dbReference type="Pfam" id="PF02645">
    <property type="entry name" value="DegV"/>
    <property type="match status" value="1"/>
</dbReference>